<dbReference type="InParanoid" id="A0A0V0QT89"/>
<proteinExistence type="predicted"/>
<reference evidence="1 2" key="1">
    <citation type="journal article" date="2015" name="Sci. Rep.">
        <title>Genome of the facultative scuticociliatosis pathogen Pseudocohnilembus persalinus provides insight into its virulence through horizontal gene transfer.</title>
        <authorList>
            <person name="Xiong J."/>
            <person name="Wang G."/>
            <person name="Cheng J."/>
            <person name="Tian M."/>
            <person name="Pan X."/>
            <person name="Warren A."/>
            <person name="Jiang C."/>
            <person name="Yuan D."/>
            <person name="Miao W."/>
        </authorList>
    </citation>
    <scope>NUCLEOTIDE SEQUENCE [LARGE SCALE GENOMIC DNA]</scope>
    <source>
        <strain evidence="1">36N120E</strain>
    </source>
</reference>
<evidence type="ECO:0000313" key="1">
    <source>
        <dbReference type="EMBL" id="KRX05157.1"/>
    </source>
</evidence>
<dbReference type="AlphaFoldDB" id="A0A0V0QT89"/>
<dbReference type="Proteomes" id="UP000054937">
    <property type="component" value="Unassembled WGS sequence"/>
</dbReference>
<evidence type="ECO:0000313" key="2">
    <source>
        <dbReference type="Proteomes" id="UP000054937"/>
    </source>
</evidence>
<organism evidence="1 2">
    <name type="scientific">Pseudocohnilembus persalinus</name>
    <name type="common">Ciliate</name>
    <dbReference type="NCBI Taxonomy" id="266149"/>
    <lineage>
        <taxon>Eukaryota</taxon>
        <taxon>Sar</taxon>
        <taxon>Alveolata</taxon>
        <taxon>Ciliophora</taxon>
        <taxon>Intramacronucleata</taxon>
        <taxon>Oligohymenophorea</taxon>
        <taxon>Scuticociliatia</taxon>
        <taxon>Philasterida</taxon>
        <taxon>Pseudocohnilembidae</taxon>
        <taxon>Pseudocohnilembus</taxon>
    </lineage>
</organism>
<accession>A0A0V0QT89</accession>
<protein>
    <submittedName>
        <fullName evidence="1">Uncharacterized protein</fullName>
    </submittedName>
</protein>
<name>A0A0V0QT89_PSEPJ</name>
<gene>
    <name evidence="1" type="ORF">PPERSA_06791</name>
</gene>
<keyword evidence="2" id="KW-1185">Reference proteome</keyword>
<comment type="caution">
    <text evidence="1">The sequence shown here is derived from an EMBL/GenBank/DDBJ whole genome shotgun (WGS) entry which is preliminary data.</text>
</comment>
<sequence>MFQYNLFQQVPQEIVQQCQAIKDSPLNQSLFQKIYWLISLKEFPQTALSFLHFSKKLSENIFSEQQLIDELKYIQNFALPKNSIISGYIVLQEELNSELQAQTIQFRKNLLKIQQQYKDLFSNDLINIFINEDFKFTSKDWRENKDVDLTFKILRRI</sequence>
<dbReference type="EMBL" id="LDAU01000110">
    <property type="protein sequence ID" value="KRX05157.1"/>
    <property type="molecule type" value="Genomic_DNA"/>
</dbReference>